<reference evidence="1 2" key="1">
    <citation type="submission" date="2021-06" db="EMBL/GenBank/DDBJ databases">
        <authorList>
            <person name="Kallberg Y."/>
            <person name="Tangrot J."/>
            <person name="Rosling A."/>
        </authorList>
    </citation>
    <scope>NUCLEOTIDE SEQUENCE [LARGE SCALE GENOMIC DNA]</scope>
    <source>
        <strain evidence="1 2">120-4 pot B 10/14</strain>
    </source>
</reference>
<comment type="caution">
    <text evidence="1">The sequence shown here is derived from an EMBL/GenBank/DDBJ whole genome shotgun (WGS) entry which is preliminary data.</text>
</comment>
<evidence type="ECO:0000313" key="2">
    <source>
        <dbReference type="Proteomes" id="UP000789901"/>
    </source>
</evidence>
<proteinExistence type="predicted"/>
<gene>
    <name evidence="1" type="ORF">GMARGA_LOCUS1434</name>
</gene>
<sequence length="87" mass="9872">VVLRKKFAEDSYKSKEQLRKSEICKSKTLKKAIVVIEAPLDIVSKIGLMLKGLIELLVGIDLDSSYLNNKSWVNVSKRDQKLNIDPK</sequence>
<protein>
    <submittedName>
        <fullName evidence="1">28583_t:CDS:1</fullName>
    </submittedName>
</protein>
<feature type="non-terminal residue" evidence="1">
    <location>
        <position position="1"/>
    </location>
</feature>
<evidence type="ECO:0000313" key="1">
    <source>
        <dbReference type="EMBL" id="CAG8485011.1"/>
    </source>
</evidence>
<organism evidence="1 2">
    <name type="scientific">Gigaspora margarita</name>
    <dbReference type="NCBI Taxonomy" id="4874"/>
    <lineage>
        <taxon>Eukaryota</taxon>
        <taxon>Fungi</taxon>
        <taxon>Fungi incertae sedis</taxon>
        <taxon>Mucoromycota</taxon>
        <taxon>Glomeromycotina</taxon>
        <taxon>Glomeromycetes</taxon>
        <taxon>Diversisporales</taxon>
        <taxon>Gigasporaceae</taxon>
        <taxon>Gigaspora</taxon>
    </lineage>
</organism>
<dbReference type="Proteomes" id="UP000789901">
    <property type="component" value="Unassembled WGS sequence"/>
</dbReference>
<name>A0ABM8VZC1_GIGMA</name>
<keyword evidence="2" id="KW-1185">Reference proteome</keyword>
<accession>A0ABM8VZC1</accession>
<dbReference type="EMBL" id="CAJVQB010000371">
    <property type="protein sequence ID" value="CAG8485011.1"/>
    <property type="molecule type" value="Genomic_DNA"/>
</dbReference>